<sequence>IRIMIVTSVRERHLAGAHPAAALASGVEVVVSSSSSGRPVAAVAVTVSAGAVAALMAGIVTVKT</sequence>
<evidence type="ECO:0000256" key="1">
    <source>
        <dbReference type="SAM" id="Phobius"/>
    </source>
</evidence>
<keyword evidence="1" id="KW-0472">Membrane</keyword>
<keyword evidence="3" id="KW-1185">Reference proteome</keyword>
<dbReference type="GeneID" id="25735314"/>
<organism evidence="2 3">
    <name type="scientific">Monoraphidium neglectum</name>
    <dbReference type="NCBI Taxonomy" id="145388"/>
    <lineage>
        <taxon>Eukaryota</taxon>
        <taxon>Viridiplantae</taxon>
        <taxon>Chlorophyta</taxon>
        <taxon>core chlorophytes</taxon>
        <taxon>Chlorophyceae</taxon>
        <taxon>CS clade</taxon>
        <taxon>Sphaeropleales</taxon>
        <taxon>Selenastraceae</taxon>
        <taxon>Monoraphidium</taxon>
    </lineage>
</organism>
<dbReference type="Proteomes" id="UP000054498">
    <property type="component" value="Unassembled WGS sequence"/>
</dbReference>
<evidence type="ECO:0000313" key="2">
    <source>
        <dbReference type="EMBL" id="KIZ05527.1"/>
    </source>
</evidence>
<gene>
    <name evidence="2" type="ORF">MNEG_2436</name>
</gene>
<feature type="non-terminal residue" evidence="2">
    <location>
        <position position="1"/>
    </location>
</feature>
<reference evidence="2 3" key="1">
    <citation type="journal article" date="2013" name="BMC Genomics">
        <title>Reconstruction of the lipid metabolism for the microalga Monoraphidium neglectum from its genome sequence reveals characteristics suitable for biofuel production.</title>
        <authorList>
            <person name="Bogen C."/>
            <person name="Al-Dilaimi A."/>
            <person name="Albersmeier A."/>
            <person name="Wichmann J."/>
            <person name="Grundmann M."/>
            <person name="Rupp O."/>
            <person name="Lauersen K.J."/>
            <person name="Blifernez-Klassen O."/>
            <person name="Kalinowski J."/>
            <person name="Goesmann A."/>
            <person name="Mussgnug J.H."/>
            <person name="Kruse O."/>
        </authorList>
    </citation>
    <scope>NUCLEOTIDE SEQUENCE [LARGE SCALE GENOMIC DNA]</scope>
    <source>
        <strain evidence="2 3">SAG 48.87</strain>
    </source>
</reference>
<feature type="transmembrane region" description="Helical" evidence="1">
    <location>
        <begin position="40"/>
        <end position="62"/>
    </location>
</feature>
<keyword evidence="1" id="KW-0812">Transmembrane</keyword>
<dbReference type="EMBL" id="KK100494">
    <property type="protein sequence ID" value="KIZ05527.1"/>
    <property type="molecule type" value="Genomic_DNA"/>
</dbReference>
<name>A0A0D2MYX1_9CHLO</name>
<dbReference type="RefSeq" id="XP_013904546.1">
    <property type="nucleotide sequence ID" value="XM_014049092.1"/>
</dbReference>
<dbReference type="KEGG" id="mng:MNEG_2436"/>
<feature type="non-terminal residue" evidence="2">
    <location>
        <position position="64"/>
    </location>
</feature>
<protein>
    <submittedName>
        <fullName evidence="2">Uncharacterized protein</fullName>
    </submittedName>
</protein>
<evidence type="ECO:0000313" key="3">
    <source>
        <dbReference type="Proteomes" id="UP000054498"/>
    </source>
</evidence>
<keyword evidence="1" id="KW-1133">Transmembrane helix</keyword>
<proteinExistence type="predicted"/>
<dbReference type="AlphaFoldDB" id="A0A0D2MYX1"/>
<accession>A0A0D2MYX1</accession>